<proteinExistence type="predicted"/>
<dbReference type="EMBL" id="JAEHTE010000001">
    <property type="protein sequence ID" value="MBI6882426.1"/>
    <property type="molecule type" value="Genomic_DNA"/>
</dbReference>
<protein>
    <submittedName>
        <fullName evidence="1">Uncharacterized protein</fullName>
    </submittedName>
</protein>
<evidence type="ECO:0000313" key="2">
    <source>
        <dbReference type="Proteomes" id="UP000637061"/>
    </source>
</evidence>
<accession>A0A8I1JH88</accession>
<dbReference type="RefSeq" id="WP_198746044.1">
    <property type="nucleotide sequence ID" value="NZ_JAEHTE010000001.1"/>
</dbReference>
<comment type="caution">
    <text evidence="1">The sequence shown here is derived from an EMBL/GenBank/DDBJ whole genome shotgun (WGS) entry which is preliminary data.</text>
</comment>
<evidence type="ECO:0000313" key="1">
    <source>
        <dbReference type="EMBL" id="MBI6882426.1"/>
    </source>
</evidence>
<sequence>MENVVMLNTSAHHRQQFQARVLHHIRQELSPEEWIWLREHGDSQVSGLMPPLLNDPSATPEELVGLHVREEPLNVSELLEIAEGRPVDVIAGQPLYYCRKPGIYAWGMTEGESSALTFSIPCPGMPAGAMI</sequence>
<organism evidence="1 2">
    <name type="scientific">Pseudomonas putida</name>
    <name type="common">Arthrobacter siderocapsulatus</name>
    <dbReference type="NCBI Taxonomy" id="303"/>
    <lineage>
        <taxon>Bacteria</taxon>
        <taxon>Pseudomonadati</taxon>
        <taxon>Pseudomonadota</taxon>
        <taxon>Gammaproteobacteria</taxon>
        <taxon>Pseudomonadales</taxon>
        <taxon>Pseudomonadaceae</taxon>
        <taxon>Pseudomonas</taxon>
    </lineage>
</organism>
<reference evidence="1" key="1">
    <citation type="submission" date="2020-12" db="EMBL/GenBank/DDBJ databases">
        <title>Enhanced detection system for hospital associated transmission using whole genome sequencing surveillance.</title>
        <authorList>
            <person name="Harrison L.H."/>
            <person name="Van Tyne D."/>
            <person name="Marsh J.W."/>
            <person name="Griffith M.P."/>
            <person name="Snyder D.J."/>
            <person name="Cooper V.S."/>
            <person name="Mustapha M."/>
        </authorList>
    </citation>
    <scope>NUCLEOTIDE SEQUENCE</scope>
    <source>
        <strain evidence="1">PSB00042</strain>
    </source>
</reference>
<gene>
    <name evidence="1" type="ORF">JEU22_00665</name>
</gene>
<dbReference type="Proteomes" id="UP000637061">
    <property type="component" value="Unassembled WGS sequence"/>
</dbReference>
<name>A0A8I1JH88_PSEPU</name>
<dbReference type="AlphaFoldDB" id="A0A8I1JH88"/>